<dbReference type="AlphaFoldDB" id="A0A821KVE1"/>
<dbReference type="EMBL" id="CAJOBZ010000001">
    <property type="protein sequence ID" value="CAF4742702.1"/>
    <property type="molecule type" value="Genomic_DNA"/>
</dbReference>
<reference evidence="2" key="1">
    <citation type="submission" date="2021-02" db="EMBL/GenBank/DDBJ databases">
        <authorList>
            <person name="Steward A R."/>
        </authorList>
    </citation>
    <scope>NUCLEOTIDE SEQUENCE</scope>
</reference>
<evidence type="ECO:0000313" key="3">
    <source>
        <dbReference type="Proteomes" id="UP000663880"/>
    </source>
</evidence>
<feature type="transmembrane region" description="Helical" evidence="1">
    <location>
        <begin position="81"/>
        <end position="103"/>
    </location>
</feature>
<organism evidence="2 3">
    <name type="scientific">Pieris macdunnoughi</name>
    <dbReference type="NCBI Taxonomy" id="345717"/>
    <lineage>
        <taxon>Eukaryota</taxon>
        <taxon>Metazoa</taxon>
        <taxon>Ecdysozoa</taxon>
        <taxon>Arthropoda</taxon>
        <taxon>Hexapoda</taxon>
        <taxon>Insecta</taxon>
        <taxon>Pterygota</taxon>
        <taxon>Neoptera</taxon>
        <taxon>Endopterygota</taxon>
        <taxon>Lepidoptera</taxon>
        <taxon>Glossata</taxon>
        <taxon>Ditrysia</taxon>
        <taxon>Papilionoidea</taxon>
        <taxon>Pieridae</taxon>
        <taxon>Pierinae</taxon>
        <taxon>Pieris</taxon>
    </lineage>
</organism>
<accession>A0A821KVE1</accession>
<keyword evidence="3" id="KW-1185">Reference proteome</keyword>
<proteinExistence type="predicted"/>
<keyword evidence="1" id="KW-0812">Transmembrane</keyword>
<keyword evidence="1" id="KW-0472">Membrane</keyword>
<name>A0A821KVE1_9NEOP</name>
<evidence type="ECO:0000313" key="2">
    <source>
        <dbReference type="EMBL" id="CAF4742702.1"/>
    </source>
</evidence>
<comment type="caution">
    <text evidence="2">The sequence shown here is derived from an EMBL/GenBank/DDBJ whole genome shotgun (WGS) entry which is preliminary data.</text>
</comment>
<dbReference type="OrthoDB" id="8117782at2759"/>
<keyword evidence="1" id="KW-1133">Transmembrane helix</keyword>
<sequence>MDDYEAMTEAVKNADVLSMLQDVVAIDAHDEQSQEIKEKIQDILKQYEVMGEEDRTLFVDRLKEALTEKLSMKMQENDFSYWPMFVAVFFVASVIVFFGYKLYKSIKEKEMKKEEKKKQKQSKKKK</sequence>
<evidence type="ECO:0000256" key="1">
    <source>
        <dbReference type="SAM" id="Phobius"/>
    </source>
</evidence>
<dbReference type="Proteomes" id="UP000663880">
    <property type="component" value="Unassembled WGS sequence"/>
</dbReference>
<gene>
    <name evidence="2" type="ORF">PMACD_LOCUS130</name>
</gene>
<protein>
    <submittedName>
        <fullName evidence="2">Uncharacterized protein</fullName>
    </submittedName>
</protein>